<accession>A0ACB7YV39</accession>
<gene>
    <name evidence="1" type="ORF">Vadar_009521</name>
</gene>
<keyword evidence="2" id="KW-1185">Reference proteome</keyword>
<proteinExistence type="predicted"/>
<organism evidence="1 2">
    <name type="scientific">Vaccinium darrowii</name>
    <dbReference type="NCBI Taxonomy" id="229202"/>
    <lineage>
        <taxon>Eukaryota</taxon>
        <taxon>Viridiplantae</taxon>
        <taxon>Streptophyta</taxon>
        <taxon>Embryophyta</taxon>
        <taxon>Tracheophyta</taxon>
        <taxon>Spermatophyta</taxon>
        <taxon>Magnoliopsida</taxon>
        <taxon>eudicotyledons</taxon>
        <taxon>Gunneridae</taxon>
        <taxon>Pentapetalae</taxon>
        <taxon>asterids</taxon>
        <taxon>Ericales</taxon>
        <taxon>Ericaceae</taxon>
        <taxon>Vaccinioideae</taxon>
        <taxon>Vaccinieae</taxon>
        <taxon>Vaccinium</taxon>
    </lineage>
</organism>
<protein>
    <submittedName>
        <fullName evidence="1">Uncharacterized protein</fullName>
    </submittedName>
</protein>
<name>A0ACB7YV39_9ERIC</name>
<sequence>MEEKTLSSLSSHPLFSTLLAFYILVLIYFPSLFLPIVLSPVLISTAILLLTLLRLGSIQRTENEFNSIKVTEDPKWVSLESNYESGNENSVVSSTNLMETEVGSCSDQNNFYVESFIEWDVRAPLEVIYEEYEGEDEERNDDVRNEKAETTPVSAIERYGSLSLYYPESDSDGSSDGEDFAGFGGWDSPESMCFMWDEEKGEELIEIAFDGKRTSREVHFEEENLIEIDISPARC</sequence>
<dbReference type="Proteomes" id="UP000828048">
    <property type="component" value="Chromosome 3"/>
</dbReference>
<evidence type="ECO:0000313" key="2">
    <source>
        <dbReference type="Proteomes" id="UP000828048"/>
    </source>
</evidence>
<evidence type="ECO:0000313" key="1">
    <source>
        <dbReference type="EMBL" id="KAH7857143.1"/>
    </source>
</evidence>
<comment type="caution">
    <text evidence="1">The sequence shown here is derived from an EMBL/GenBank/DDBJ whole genome shotgun (WGS) entry which is preliminary data.</text>
</comment>
<reference evidence="1 2" key="1">
    <citation type="journal article" date="2021" name="Hortic Res">
        <title>High-quality reference genome and annotation aids understanding of berry development for evergreen blueberry (Vaccinium darrowii).</title>
        <authorList>
            <person name="Yu J."/>
            <person name="Hulse-Kemp A.M."/>
            <person name="Babiker E."/>
            <person name="Staton M."/>
        </authorList>
    </citation>
    <scope>NUCLEOTIDE SEQUENCE [LARGE SCALE GENOMIC DNA]</scope>
    <source>
        <strain evidence="2">cv. NJ 8807/NJ 8810</strain>
        <tissue evidence="1">Young leaf</tissue>
    </source>
</reference>
<dbReference type="EMBL" id="CM037153">
    <property type="protein sequence ID" value="KAH7857143.1"/>
    <property type="molecule type" value="Genomic_DNA"/>
</dbReference>